<dbReference type="PANTHER" id="PTHR33112">
    <property type="entry name" value="DOMAIN PROTEIN, PUTATIVE-RELATED"/>
    <property type="match status" value="1"/>
</dbReference>
<reference evidence="4" key="1">
    <citation type="journal article" date="2017" name="Genome Biol.">
        <title>Comparative genomics reveals high biological diversity and specific adaptations in the industrially and medically important fungal genus Aspergillus.</title>
        <authorList>
            <person name="de Vries R.P."/>
            <person name="Riley R."/>
            <person name="Wiebenga A."/>
            <person name="Aguilar-Osorio G."/>
            <person name="Amillis S."/>
            <person name="Uchima C.A."/>
            <person name="Anderluh G."/>
            <person name="Asadollahi M."/>
            <person name="Askin M."/>
            <person name="Barry K."/>
            <person name="Battaglia E."/>
            <person name="Bayram O."/>
            <person name="Benocci T."/>
            <person name="Braus-Stromeyer S.A."/>
            <person name="Caldana C."/>
            <person name="Canovas D."/>
            <person name="Cerqueira G.C."/>
            <person name="Chen F."/>
            <person name="Chen W."/>
            <person name="Choi C."/>
            <person name="Clum A."/>
            <person name="Dos Santos R.A."/>
            <person name="Damasio A.R."/>
            <person name="Diallinas G."/>
            <person name="Emri T."/>
            <person name="Fekete E."/>
            <person name="Flipphi M."/>
            <person name="Freyberg S."/>
            <person name="Gallo A."/>
            <person name="Gournas C."/>
            <person name="Habgood R."/>
            <person name="Hainaut M."/>
            <person name="Harispe M.L."/>
            <person name="Henrissat B."/>
            <person name="Hilden K.S."/>
            <person name="Hope R."/>
            <person name="Hossain A."/>
            <person name="Karabika E."/>
            <person name="Karaffa L."/>
            <person name="Karanyi Z."/>
            <person name="Krasevec N."/>
            <person name="Kuo A."/>
            <person name="Kusch H."/>
            <person name="LaButti K."/>
            <person name="Lagendijk E.L."/>
            <person name="Lapidus A."/>
            <person name="Levasseur A."/>
            <person name="Lindquist E."/>
            <person name="Lipzen A."/>
            <person name="Logrieco A.F."/>
            <person name="MacCabe A."/>
            <person name="Maekelae M.R."/>
            <person name="Malavazi I."/>
            <person name="Melin P."/>
            <person name="Meyer V."/>
            <person name="Mielnichuk N."/>
            <person name="Miskei M."/>
            <person name="Molnar A.P."/>
            <person name="Mule G."/>
            <person name="Ngan C.Y."/>
            <person name="Orejas M."/>
            <person name="Orosz E."/>
            <person name="Ouedraogo J.P."/>
            <person name="Overkamp K.M."/>
            <person name="Park H.-S."/>
            <person name="Perrone G."/>
            <person name="Piumi F."/>
            <person name="Punt P.J."/>
            <person name="Ram A.F."/>
            <person name="Ramon A."/>
            <person name="Rauscher S."/>
            <person name="Record E."/>
            <person name="Riano-Pachon D.M."/>
            <person name="Robert V."/>
            <person name="Roehrig J."/>
            <person name="Ruller R."/>
            <person name="Salamov A."/>
            <person name="Salih N.S."/>
            <person name="Samson R.A."/>
            <person name="Sandor E."/>
            <person name="Sanguinetti M."/>
            <person name="Schuetze T."/>
            <person name="Sepcic K."/>
            <person name="Shelest E."/>
            <person name="Sherlock G."/>
            <person name="Sophianopoulou V."/>
            <person name="Squina F.M."/>
            <person name="Sun H."/>
            <person name="Susca A."/>
            <person name="Todd R.B."/>
            <person name="Tsang A."/>
            <person name="Unkles S.E."/>
            <person name="van de Wiele N."/>
            <person name="van Rossen-Uffink D."/>
            <person name="Oliveira J.V."/>
            <person name="Vesth T.C."/>
            <person name="Visser J."/>
            <person name="Yu J.-H."/>
            <person name="Zhou M."/>
            <person name="Andersen M.R."/>
            <person name="Archer D.B."/>
            <person name="Baker S.E."/>
            <person name="Benoit I."/>
            <person name="Brakhage A.A."/>
            <person name="Braus G.H."/>
            <person name="Fischer R."/>
            <person name="Frisvad J.C."/>
            <person name="Goldman G.H."/>
            <person name="Houbraken J."/>
            <person name="Oakley B."/>
            <person name="Pocsi I."/>
            <person name="Scazzocchio C."/>
            <person name="Seiboth B."/>
            <person name="vanKuyk P.A."/>
            <person name="Wortman J."/>
            <person name="Dyer P.S."/>
            <person name="Grigoriev I.V."/>
        </authorList>
    </citation>
    <scope>NUCLEOTIDE SEQUENCE [LARGE SCALE GENOMIC DNA]</scope>
    <source>
        <strain evidence="4">DTO 134E9</strain>
    </source>
</reference>
<feature type="domain" description="Heterokaryon incompatibility" evidence="2">
    <location>
        <begin position="249"/>
        <end position="424"/>
    </location>
</feature>
<feature type="region of interest" description="Disordered" evidence="1">
    <location>
        <begin position="693"/>
        <end position="712"/>
    </location>
</feature>
<dbReference type="VEuPathDB" id="FungiDB:ASPWEDRAFT_30624"/>
<evidence type="ECO:0000313" key="4">
    <source>
        <dbReference type="Proteomes" id="UP000184383"/>
    </source>
</evidence>
<dbReference type="AlphaFoldDB" id="A0A1L9RF52"/>
<organism evidence="3 4">
    <name type="scientific">Aspergillus wentii DTO 134E9</name>
    <dbReference type="NCBI Taxonomy" id="1073089"/>
    <lineage>
        <taxon>Eukaryota</taxon>
        <taxon>Fungi</taxon>
        <taxon>Dikarya</taxon>
        <taxon>Ascomycota</taxon>
        <taxon>Pezizomycotina</taxon>
        <taxon>Eurotiomycetes</taxon>
        <taxon>Eurotiomycetidae</taxon>
        <taxon>Eurotiales</taxon>
        <taxon>Aspergillaceae</taxon>
        <taxon>Aspergillus</taxon>
        <taxon>Aspergillus subgen. Cremei</taxon>
    </lineage>
</organism>
<feature type="region of interest" description="Disordered" evidence="1">
    <location>
        <begin position="799"/>
        <end position="869"/>
    </location>
</feature>
<name>A0A1L9RF52_ASPWE</name>
<dbReference type="EMBL" id="KV878214">
    <property type="protein sequence ID" value="OJJ33559.1"/>
    <property type="molecule type" value="Genomic_DNA"/>
</dbReference>
<dbReference type="PANTHER" id="PTHR33112:SF12">
    <property type="entry name" value="HETEROKARYON INCOMPATIBILITY DOMAIN-CONTAINING PROTEIN"/>
    <property type="match status" value="1"/>
</dbReference>
<dbReference type="RefSeq" id="XP_040687236.1">
    <property type="nucleotide sequence ID" value="XM_040833439.1"/>
</dbReference>
<feature type="compositionally biased region" description="Basic residues" evidence="1">
    <location>
        <begin position="738"/>
        <end position="747"/>
    </location>
</feature>
<feature type="compositionally biased region" description="Low complexity" evidence="1">
    <location>
        <begin position="749"/>
        <end position="760"/>
    </location>
</feature>
<evidence type="ECO:0000256" key="1">
    <source>
        <dbReference type="SAM" id="MobiDB-lite"/>
    </source>
</evidence>
<feature type="region of interest" description="Disordered" evidence="1">
    <location>
        <begin position="726"/>
        <end position="784"/>
    </location>
</feature>
<dbReference type="Proteomes" id="UP000184383">
    <property type="component" value="Unassembled WGS sequence"/>
</dbReference>
<sequence length="1041" mass="120264">MEIPESEDMSTTAVSDNTETKTLLCSRCKGLDLTVDKFIINKHTTTNIPHDPQRYEPRKAKDKFRLKSGQSWKNFANLKTLHANRDVCSLCGLIYRAIQRYGKDKVNDTTVCSLGWEVHGREAQSGSRFVNSTRRVRLSWEETTGHRREVYMVLVAPRDPLRPNSDASARWERETHFLGRGFGDRKEKQALIKSWIDLCLKDHGEVCCDNHGTHREFKKLIGETYFGVIDVADMQLKSLPVKDGTPEPYIALSYVWGRKAQEEPPYVTTRLNVMTHILHGGIETAWDKLPRTIQDAILLVSRLGYRYLWIDSLCIVQDSHSSWQLNADAMHLVYGNAHFTICAADGDDSSVGLRAATPVVRAMYPAASTKEAMASLSETASQDDQDSQPMTADCGPGVRLMITRPLEAVVSDSAWNKRAWTFQERILSRRCLVFAEGRAYWQCRSTNISQDIHTDGNNKGWSLDRINSPLRTLGELKQRPLWFYMSYISMYTGRLLTKQRDILAAFQGISWLLERHMDTPFLFGLPASHFDLALLWVPLEKLKQRKARRESDHDKRSCTVDELGNCTCHADQESFGGLEFPTWSWSGWMGARSEYQSGMLDDCLQNVHEWLTKHTWIQWHIRDERGHLQPLWEILFQKTGTRSLRHLRIEEEAEVDARWKGYSVQCRQGPPSIDVAMDNRRYTARQSNRIVVANDYDPVHRRRNRSKDKEDKEDWAYYEEVVHVRPRERIATPSPPRSSRRRPRRLIHSSPQPDSYSSQSVRRRSRDRKSPSPVSERSQSTESQLAEVRAMLKVLTAVVSRRRRSPSPEPSKDSTEDEQVTSDSSSSEAYTLHRGPNTRIITRERPVDAASDAKGTHTDKYGRTLTGDIPQEDENKFQAILPDNPFGVIWKRPSGRKKNWSQKKFMPILQFWTWRTELHIVIRDSDMDSTKQSDTGLCQCDIVDKNGDWCGSIVLDEKWIHRREAHIFSFIAISEAKRFTDDECPVWTYYIPKERDESEWDLYYVLLLERNVERGLWERAGLGKVFQAAFREKTWAEIKLG</sequence>
<proteinExistence type="predicted"/>
<protein>
    <recommendedName>
        <fullName evidence="2">Heterokaryon incompatibility domain-containing protein</fullName>
    </recommendedName>
</protein>
<evidence type="ECO:0000313" key="3">
    <source>
        <dbReference type="EMBL" id="OJJ33559.1"/>
    </source>
</evidence>
<keyword evidence="4" id="KW-1185">Reference proteome</keyword>
<dbReference type="OrthoDB" id="2958217at2759"/>
<dbReference type="Pfam" id="PF06985">
    <property type="entry name" value="HET"/>
    <property type="match status" value="1"/>
</dbReference>
<dbReference type="GeneID" id="63749287"/>
<evidence type="ECO:0000259" key="2">
    <source>
        <dbReference type="Pfam" id="PF06985"/>
    </source>
</evidence>
<dbReference type="InterPro" id="IPR010730">
    <property type="entry name" value="HET"/>
</dbReference>
<gene>
    <name evidence="3" type="ORF">ASPWEDRAFT_30624</name>
</gene>
<accession>A0A1L9RF52</accession>